<comment type="caution">
    <text evidence="4">The sequence shown here is derived from an EMBL/GenBank/DDBJ whole genome shotgun (WGS) entry which is preliminary data.</text>
</comment>
<dbReference type="InterPro" id="IPR001638">
    <property type="entry name" value="Solute-binding_3/MltF_N"/>
</dbReference>
<protein>
    <submittedName>
        <fullName evidence="4">Amino acid-binding protein</fullName>
    </submittedName>
</protein>
<dbReference type="AlphaFoldDB" id="A0A165GNX3"/>
<feature type="domain" description="Solute-binding protein family 3/N-terminal" evidence="3">
    <location>
        <begin position="36"/>
        <end position="257"/>
    </location>
</feature>
<dbReference type="PANTHER" id="PTHR35936">
    <property type="entry name" value="MEMBRANE-BOUND LYTIC MUREIN TRANSGLYCOSYLASE F"/>
    <property type="match status" value="1"/>
</dbReference>
<gene>
    <name evidence="4" type="ORF">AV656_11110</name>
</gene>
<sequence length="266" mass="29207">MKKLTFTLALLALAALLAACGGEAGDSADGGSDKKVVKVGATPDGYPQYFKEDGELKGFSVDVIEAIYDELGYEVQWEVTDWTGVLASMETGKIDTVANFAATPERGEKYNFSEPYYNSKAVLATGKDREEISFDELKKGKIAVAMGTNYPNVLTEAYPDEEFDFVTYESADVIYSDVGSGKLDAFVHGREILMAQINEKGLPLRVVGEPFGDQPVALPFKKNEEGDKMIEEVNRALEKLREDGTISELSEKWYGMDLLEDSTAQN</sequence>
<reference evidence="4 5" key="1">
    <citation type="submission" date="2016-01" db="EMBL/GenBank/DDBJ databases">
        <title>Whole genome sequencing of Bhargavaea cecembensis T14.</title>
        <authorList>
            <person name="Hong K.W."/>
        </authorList>
    </citation>
    <scope>NUCLEOTIDE SEQUENCE [LARGE SCALE GENOMIC DNA]</scope>
    <source>
        <strain evidence="4 5">T14</strain>
    </source>
</reference>
<dbReference type="SMART" id="SM00062">
    <property type="entry name" value="PBPb"/>
    <property type="match status" value="1"/>
</dbReference>
<name>A0A165GNX3_9BACL</name>
<dbReference type="EMBL" id="LQNT01000011">
    <property type="protein sequence ID" value="KZE37124.1"/>
    <property type="molecule type" value="Genomic_DNA"/>
</dbReference>
<evidence type="ECO:0000313" key="4">
    <source>
        <dbReference type="EMBL" id="KZE37124.1"/>
    </source>
</evidence>
<accession>A0A165GNX3</accession>
<feature type="signal peptide" evidence="2">
    <location>
        <begin position="1"/>
        <end position="24"/>
    </location>
</feature>
<evidence type="ECO:0000256" key="2">
    <source>
        <dbReference type="SAM" id="SignalP"/>
    </source>
</evidence>
<dbReference type="Gene3D" id="3.40.190.10">
    <property type="entry name" value="Periplasmic binding protein-like II"/>
    <property type="match status" value="2"/>
</dbReference>
<evidence type="ECO:0000313" key="5">
    <source>
        <dbReference type="Proteomes" id="UP000076490"/>
    </source>
</evidence>
<dbReference type="OrthoDB" id="8613538at2"/>
<dbReference type="PANTHER" id="PTHR35936:SF19">
    <property type="entry name" value="AMINO-ACID-BINDING PROTEIN YXEM-RELATED"/>
    <property type="match status" value="1"/>
</dbReference>
<dbReference type="Pfam" id="PF00497">
    <property type="entry name" value="SBP_bac_3"/>
    <property type="match status" value="1"/>
</dbReference>
<evidence type="ECO:0000256" key="1">
    <source>
        <dbReference type="ARBA" id="ARBA00022729"/>
    </source>
</evidence>
<proteinExistence type="predicted"/>
<dbReference type="PROSITE" id="PS51257">
    <property type="entry name" value="PROKAR_LIPOPROTEIN"/>
    <property type="match status" value="1"/>
</dbReference>
<keyword evidence="1 2" id="KW-0732">Signal</keyword>
<organism evidence="4 5">
    <name type="scientific">Bhargavaea cecembensis</name>
    <dbReference type="NCBI Taxonomy" id="394098"/>
    <lineage>
        <taxon>Bacteria</taxon>
        <taxon>Bacillati</taxon>
        <taxon>Bacillota</taxon>
        <taxon>Bacilli</taxon>
        <taxon>Bacillales</taxon>
        <taxon>Caryophanaceae</taxon>
        <taxon>Bhargavaea</taxon>
    </lineage>
</organism>
<feature type="chain" id="PRO_5007858301" evidence="2">
    <location>
        <begin position="25"/>
        <end position="266"/>
    </location>
</feature>
<dbReference type="SUPFAM" id="SSF53850">
    <property type="entry name" value="Periplasmic binding protein-like II"/>
    <property type="match status" value="1"/>
</dbReference>
<dbReference type="RefSeq" id="WP_063182073.1">
    <property type="nucleotide sequence ID" value="NZ_LQNT01000011.1"/>
</dbReference>
<evidence type="ECO:0000259" key="3">
    <source>
        <dbReference type="SMART" id="SM00062"/>
    </source>
</evidence>
<dbReference type="Proteomes" id="UP000076490">
    <property type="component" value="Unassembled WGS sequence"/>
</dbReference>